<evidence type="ECO:0000259" key="4">
    <source>
        <dbReference type="PROSITE" id="PS01124"/>
    </source>
</evidence>
<reference evidence="5" key="1">
    <citation type="submission" date="2020-11" db="EMBL/GenBank/DDBJ databases">
        <title>Bacterial whole genome sequence for Panacibacter sp. DH6.</title>
        <authorList>
            <person name="Le V."/>
            <person name="Ko S."/>
            <person name="Ahn C.-Y."/>
            <person name="Oh H.-M."/>
        </authorList>
    </citation>
    <scope>NUCLEOTIDE SEQUENCE</scope>
    <source>
        <strain evidence="5">DH6</strain>
    </source>
</reference>
<dbReference type="InterPro" id="IPR009057">
    <property type="entry name" value="Homeodomain-like_sf"/>
</dbReference>
<dbReference type="Proteomes" id="UP000628448">
    <property type="component" value="Unassembled WGS sequence"/>
</dbReference>
<evidence type="ECO:0000256" key="2">
    <source>
        <dbReference type="ARBA" id="ARBA00023125"/>
    </source>
</evidence>
<dbReference type="Gene3D" id="1.10.10.60">
    <property type="entry name" value="Homeodomain-like"/>
    <property type="match status" value="2"/>
</dbReference>
<accession>A0A931H024</accession>
<feature type="domain" description="HTH araC/xylS-type" evidence="4">
    <location>
        <begin position="192"/>
        <end position="290"/>
    </location>
</feature>
<organism evidence="5 6">
    <name type="scientific">Panacibacter microcysteis</name>
    <dbReference type="NCBI Taxonomy" id="2793269"/>
    <lineage>
        <taxon>Bacteria</taxon>
        <taxon>Pseudomonadati</taxon>
        <taxon>Bacteroidota</taxon>
        <taxon>Chitinophagia</taxon>
        <taxon>Chitinophagales</taxon>
        <taxon>Chitinophagaceae</taxon>
        <taxon>Panacibacter</taxon>
    </lineage>
</organism>
<dbReference type="Pfam" id="PF02311">
    <property type="entry name" value="AraC_binding"/>
    <property type="match status" value="1"/>
</dbReference>
<dbReference type="PROSITE" id="PS00041">
    <property type="entry name" value="HTH_ARAC_FAMILY_1"/>
    <property type="match status" value="1"/>
</dbReference>
<dbReference type="SMART" id="SM00342">
    <property type="entry name" value="HTH_ARAC"/>
    <property type="match status" value="1"/>
</dbReference>
<dbReference type="EMBL" id="JADWYR010000003">
    <property type="protein sequence ID" value="MBG9378539.1"/>
    <property type="molecule type" value="Genomic_DNA"/>
</dbReference>
<dbReference type="InterPro" id="IPR018062">
    <property type="entry name" value="HTH_AraC-typ_CS"/>
</dbReference>
<evidence type="ECO:0000313" key="6">
    <source>
        <dbReference type="Proteomes" id="UP000628448"/>
    </source>
</evidence>
<dbReference type="SUPFAM" id="SSF46689">
    <property type="entry name" value="Homeodomain-like"/>
    <property type="match status" value="2"/>
</dbReference>
<dbReference type="AlphaFoldDB" id="A0A931H024"/>
<evidence type="ECO:0000313" key="5">
    <source>
        <dbReference type="EMBL" id="MBG9378539.1"/>
    </source>
</evidence>
<keyword evidence="3" id="KW-0804">Transcription</keyword>
<dbReference type="RefSeq" id="WP_196992638.1">
    <property type="nucleotide sequence ID" value="NZ_JADWYR010000003.1"/>
</dbReference>
<sequence>MNNYYKYLPVSKEDEQWGLCVLGAGYNRINKEEAYPSEEHPSHHYFNWSKGRVLDEYQVIYISKGEGVFESASCPQQTVAAGTIILLFPGEWHRFKPAANTGWDEYWVGCKGAIMDNLAAQRFLQPPQALVWIGVQERVVQLLAAIIEQTKDEQPGYQQLVSGMVLHLLGEINAITRRSQVAAENISEVIINRARTILRENIDQVIAMENVAATLNVSYAWFRKAFKMYTGIAPNQYLLQLKIEKAKMLLSDPLKSVKEVAFALNFESTYYFSALFKEKTGVSPAQYRKNTQA</sequence>
<dbReference type="GO" id="GO:0043565">
    <property type="term" value="F:sequence-specific DNA binding"/>
    <property type="evidence" value="ECO:0007669"/>
    <property type="project" value="InterPro"/>
</dbReference>
<proteinExistence type="predicted"/>
<dbReference type="InterPro" id="IPR003313">
    <property type="entry name" value="AraC-bd"/>
</dbReference>
<dbReference type="GO" id="GO:0003700">
    <property type="term" value="F:DNA-binding transcription factor activity"/>
    <property type="evidence" value="ECO:0007669"/>
    <property type="project" value="InterPro"/>
</dbReference>
<evidence type="ECO:0000256" key="1">
    <source>
        <dbReference type="ARBA" id="ARBA00023015"/>
    </source>
</evidence>
<dbReference type="Pfam" id="PF12833">
    <property type="entry name" value="HTH_18"/>
    <property type="match status" value="1"/>
</dbReference>
<dbReference type="InterPro" id="IPR020449">
    <property type="entry name" value="Tscrpt_reg_AraC-type_HTH"/>
</dbReference>
<gene>
    <name evidence="5" type="ORF">I5907_20050</name>
</gene>
<dbReference type="PANTHER" id="PTHR43280">
    <property type="entry name" value="ARAC-FAMILY TRANSCRIPTIONAL REGULATOR"/>
    <property type="match status" value="1"/>
</dbReference>
<protein>
    <submittedName>
        <fullName evidence="5">AraC family transcriptional regulator</fullName>
    </submittedName>
</protein>
<dbReference type="PANTHER" id="PTHR43280:SF30">
    <property type="entry name" value="MMSAB OPERON REGULATORY PROTEIN"/>
    <property type="match status" value="1"/>
</dbReference>
<dbReference type="PROSITE" id="PS01124">
    <property type="entry name" value="HTH_ARAC_FAMILY_2"/>
    <property type="match status" value="1"/>
</dbReference>
<keyword evidence="2" id="KW-0238">DNA-binding</keyword>
<name>A0A931H024_9BACT</name>
<comment type="caution">
    <text evidence="5">The sequence shown here is derived from an EMBL/GenBank/DDBJ whole genome shotgun (WGS) entry which is preliminary data.</text>
</comment>
<evidence type="ECO:0000256" key="3">
    <source>
        <dbReference type="ARBA" id="ARBA00023163"/>
    </source>
</evidence>
<keyword evidence="1" id="KW-0805">Transcription regulation</keyword>
<dbReference type="InterPro" id="IPR037923">
    <property type="entry name" value="HTH-like"/>
</dbReference>
<dbReference type="SUPFAM" id="SSF51215">
    <property type="entry name" value="Regulatory protein AraC"/>
    <property type="match status" value="1"/>
</dbReference>
<keyword evidence="6" id="KW-1185">Reference proteome</keyword>
<dbReference type="PRINTS" id="PR00032">
    <property type="entry name" value="HTHARAC"/>
</dbReference>
<dbReference type="InterPro" id="IPR018060">
    <property type="entry name" value="HTH_AraC"/>
</dbReference>